<proteinExistence type="predicted"/>
<comment type="caution">
    <text evidence="1">The sequence shown here is derived from an EMBL/GenBank/DDBJ whole genome shotgun (WGS) entry which is preliminary data.</text>
</comment>
<protein>
    <submittedName>
        <fullName evidence="1">VWA domain-containing protein</fullName>
    </submittedName>
</protein>
<sequence>MNDIIPRRLKKNIERDNDITVSHSTPIYRTPVYTVPVSKTPILQAPIHSIPPNLELEVIVEPEKQKENHEQTDEVILRQILTDFTRIKKKKITSTQMKSGRRAEVLTKGKRGRYVRYRMPEGEVTDIAIAPTIRAAAMHAQENKLKVLKSDYREKIRRRRICTLLNIVLDTSGSMDEINKVEITRSVIIALLKDAYQRRDKVSLVTYSGRKAEVALPFTSSVERAKRYLETIPFGGTTPLASGILMGLHVLHNEIIKDPSTIPIMILVTDGKANMPLEVGGNIYRELSMILNYVVNEGVHVLTVDMDNHGSKLAREISQKTKGRYFHPESLSKESLYDAISNERDDVSYFAKM</sequence>
<gene>
    <name evidence="1" type="ORF">C5S46_00160</name>
</gene>
<organism evidence="1 2">
    <name type="scientific">Candidatus Methanomarinus sp</name>
    <dbReference type="NCBI Taxonomy" id="3386244"/>
    <lineage>
        <taxon>Archaea</taxon>
        <taxon>Methanobacteriati</taxon>
        <taxon>Methanobacteriota</taxon>
        <taxon>Stenosarchaea group</taxon>
        <taxon>Methanomicrobia</taxon>
        <taxon>Methanosarcinales</taxon>
        <taxon>ANME-2 cluster</taxon>
        <taxon>Candidatus Methanocomedenaceae</taxon>
        <taxon>Candidatus Methanomarinus</taxon>
    </lineage>
</organism>
<evidence type="ECO:0000313" key="1">
    <source>
        <dbReference type="EMBL" id="TKY92535.1"/>
    </source>
</evidence>
<accession>A0AC61SD37</accession>
<dbReference type="Proteomes" id="UP000315423">
    <property type="component" value="Unassembled WGS sequence"/>
</dbReference>
<name>A0AC61SD37_9EURY</name>
<reference evidence="1" key="1">
    <citation type="submission" date="2018-09" db="EMBL/GenBank/DDBJ databases">
        <title>A genomic encyclopedia of anaerobic methanotrophic archaea.</title>
        <authorList>
            <person name="Skennerton C.T."/>
            <person name="Chadwick G.L."/>
            <person name="Laso-Perez R."/>
            <person name="Leu A.O."/>
            <person name="Speth D.R."/>
            <person name="Yu H."/>
            <person name="Morgan-Lang C."/>
            <person name="Hatzenpichler R."/>
            <person name="Goudeau D."/>
            <person name="Malmstrom R."/>
            <person name="Woyke T."/>
            <person name="Hallam S."/>
            <person name="Tyson G.W."/>
            <person name="Wegener G."/>
            <person name="Boetius A."/>
            <person name="Orphan V.J."/>
        </authorList>
    </citation>
    <scope>NUCLEOTIDE SEQUENCE</scope>
    <source>
        <strain evidence="1">CONS3730D10UFb2</strain>
    </source>
</reference>
<evidence type="ECO:0000313" key="2">
    <source>
        <dbReference type="Proteomes" id="UP000315423"/>
    </source>
</evidence>
<dbReference type="EMBL" id="QYBA01000005">
    <property type="protein sequence ID" value="TKY92535.1"/>
    <property type="molecule type" value="Genomic_DNA"/>
</dbReference>